<evidence type="ECO:0000256" key="5">
    <source>
        <dbReference type="ARBA" id="ARBA00023136"/>
    </source>
</evidence>
<accession>A0AAQ3Q8Z5</accession>
<proteinExistence type="inferred from homology"/>
<evidence type="ECO:0000259" key="7">
    <source>
        <dbReference type="Pfam" id="PF00005"/>
    </source>
</evidence>
<dbReference type="PANTHER" id="PTHR19229:SF205">
    <property type="entry name" value="ABC TRANSPORTER A FAMILY MEMBER 1-RELATED"/>
    <property type="match status" value="1"/>
</dbReference>
<evidence type="ECO:0000256" key="3">
    <source>
        <dbReference type="ARBA" id="ARBA00022692"/>
    </source>
</evidence>
<dbReference type="InterPro" id="IPR003439">
    <property type="entry name" value="ABC_transporter-like_ATP-bd"/>
</dbReference>
<dbReference type="Gene3D" id="3.40.50.300">
    <property type="entry name" value="P-loop containing nucleotide triphosphate hydrolases"/>
    <property type="match status" value="1"/>
</dbReference>
<dbReference type="InterPro" id="IPR027417">
    <property type="entry name" value="P-loop_NTPase"/>
</dbReference>
<evidence type="ECO:0000256" key="1">
    <source>
        <dbReference type="ARBA" id="ARBA00004141"/>
    </source>
</evidence>
<dbReference type="GO" id="GO:0140359">
    <property type="term" value="F:ABC-type transporter activity"/>
    <property type="evidence" value="ECO:0007669"/>
    <property type="project" value="InterPro"/>
</dbReference>
<dbReference type="GO" id="GO:0005524">
    <property type="term" value="F:ATP binding"/>
    <property type="evidence" value="ECO:0007669"/>
    <property type="project" value="InterPro"/>
</dbReference>
<dbReference type="Pfam" id="PF00005">
    <property type="entry name" value="ABC_tran"/>
    <property type="match status" value="1"/>
</dbReference>
<feature type="transmembrane region" description="Helical" evidence="6">
    <location>
        <begin position="32"/>
        <end position="49"/>
    </location>
</feature>
<comment type="similarity">
    <text evidence="2">Belongs to the ABC transporter superfamily. ABCA family. CPR flippase (TC 3.A.1.211) subfamily.</text>
</comment>
<dbReference type="GO" id="GO:0005319">
    <property type="term" value="F:lipid transporter activity"/>
    <property type="evidence" value="ECO:0007669"/>
    <property type="project" value="TreeGrafter"/>
</dbReference>
<feature type="domain" description="ABC-2 type transporter transmembrane" evidence="8">
    <location>
        <begin position="220"/>
        <end position="438"/>
    </location>
</feature>
<evidence type="ECO:0000256" key="6">
    <source>
        <dbReference type="SAM" id="Phobius"/>
    </source>
</evidence>
<evidence type="ECO:0000313" key="9">
    <source>
        <dbReference type="EMBL" id="WOL00343.1"/>
    </source>
</evidence>
<gene>
    <name evidence="9" type="ORF">Cni_G09056</name>
</gene>
<dbReference type="InterPro" id="IPR013525">
    <property type="entry name" value="ABC2_TM"/>
</dbReference>
<keyword evidence="5 6" id="KW-0472">Membrane</keyword>
<feature type="transmembrane region" description="Helical" evidence="6">
    <location>
        <begin position="230"/>
        <end position="248"/>
    </location>
</feature>
<dbReference type="GO" id="GO:0016887">
    <property type="term" value="F:ATP hydrolysis activity"/>
    <property type="evidence" value="ECO:0007669"/>
    <property type="project" value="InterPro"/>
</dbReference>
<feature type="transmembrane region" description="Helical" evidence="6">
    <location>
        <begin position="421"/>
        <end position="439"/>
    </location>
</feature>
<keyword evidence="10" id="KW-1185">Reference proteome</keyword>
<name>A0AAQ3Q8Z5_9LILI</name>
<dbReference type="EMBL" id="CP136892">
    <property type="protein sequence ID" value="WOL00343.1"/>
    <property type="molecule type" value="Genomic_DNA"/>
</dbReference>
<dbReference type="InterPro" id="IPR026082">
    <property type="entry name" value="ABCA"/>
</dbReference>
<protein>
    <submittedName>
        <fullName evidence="9">ABC transporter A family member 2 isoform X1</fullName>
    </submittedName>
</protein>
<reference evidence="9 10" key="1">
    <citation type="submission" date="2023-10" db="EMBL/GenBank/DDBJ databases">
        <title>Chromosome-scale genome assembly provides insights into flower coloration mechanisms of Canna indica.</title>
        <authorList>
            <person name="Li C."/>
        </authorList>
    </citation>
    <scope>NUCLEOTIDE SEQUENCE [LARGE SCALE GENOMIC DNA]</scope>
    <source>
        <tissue evidence="9">Flower</tissue>
    </source>
</reference>
<evidence type="ECO:0000256" key="4">
    <source>
        <dbReference type="ARBA" id="ARBA00022989"/>
    </source>
</evidence>
<comment type="subcellular location">
    <subcellularLocation>
        <location evidence="1">Membrane</location>
        <topology evidence="1">Multi-pass membrane protein</topology>
    </subcellularLocation>
</comment>
<keyword evidence="3 6" id="KW-0812">Transmembrane</keyword>
<sequence>MELKSGLPLAAQQYEALLRKNVILTWRHKKSAALQLFSSLFFIFLIFCIDKAVKSRFSSTTAYSNVRDPKPIVEPPIPPCEDKFFINTPCYDFLWSGNGSTRVASIVSAIMRNNPGRKIPGEKVKSFSTPREVDAWLESNPMRCPGALHFVERNSTVISYGIQTNSTPVAKRGTYEDPTFKFQIPLQVAAEREISRSLLGDPNFSWVVSFKEFAHPATETFSAVGSAGPTFFLAIAMFGFVFQISSLVTEKELKLRQAMSIMGLYDSAYWFSWFTWEAFLTLLAALFTVLFGMMFQFNFFKHNSFAILFLLFFLFQLNMLSFAFMISAFVSKSSSATTVGFSIFIIGFLTQLVTTFGFPYDNDFSKIYRAIWSLFPPNLLAKALDLLGNATATNEDEGISWQRRGKCTTHEPDCVITIEDIYQWLISTFLLWFLLAIYFDNIIPNSYGVRKSIFYFLSPSYWTGKDGNRVVEGSLCSCYGSIPPLDDATPNDEDVLAEETAVKQQAAVGNIDPDVAVQIRGLTKTYPGTTKIGCCKCQRSSPYHAVKGIWVNLAKDQLFCLLGPNGAGKTTVINCLTGITPITEGDGGNIIFLVFHL</sequence>
<feature type="domain" description="ABC transporter" evidence="7">
    <location>
        <begin position="547"/>
        <end position="585"/>
    </location>
</feature>
<dbReference type="AlphaFoldDB" id="A0AAQ3Q8Z5"/>
<feature type="transmembrane region" description="Helical" evidence="6">
    <location>
        <begin position="268"/>
        <end position="293"/>
    </location>
</feature>
<evidence type="ECO:0000256" key="2">
    <source>
        <dbReference type="ARBA" id="ARBA00008526"/>
    </source>
</evidence>
<dbReference type="Pfam" id="PF12698">
    <property type="entry name" value="ABC2_membrane_3"/>
    <property type="match status" value="1"/>
</dbReference>
<keyword evidence="4 6" id="KW-1133">Transmembrane helix</keyword>
<dbReference type="Proteomes" id="UP001327560">
    <property type="component" value="Chromosome 3"/>
</dbReference>
<dbReference type="GO" id="GO:0016020">
    <property type="term" value="C:membrane"/>
    <property type="evidence" value="ECO:0007669"/>
    <property type="project" value="UniProtKB-SubCell"/>
</dbReference>
<dbReference type="PANTHER" id="PTHR19229">
    <property type="entry name" value="ATP-BINDING CASSETTE TRANSPORTER SUBFAMILY A ABCA"/>
    <property type="match status" value="1"/>
</dbReference>
<dbReference type="SUPFAM" id="SSF52540">
    <property type="entry name" value="P-loop containing nucleoside triphosphate hydrolases"/>
    <property type="match status" value="1"/>
</dbReference>
<feature type="transmembrane region" description="Helical" evidence="6">
    <location>
        <begin position="305"/>
        <end position="330"/>
    </location>
</feature>
<evidence type="ECO:0000259" key="8">
    <source>
        <dbReference type="Pfam" id="PF12698"/>
    </source>
</evidence>
<organism evidence="9 10">
    <name type="scientific">Canna indica</name>
    <name type="common">Indian-shot</name>
    <dbReference type="NCBI Taxonomy" id="4628"/>
    <lineage>
        <taxon>Eukaryota</taxon>
        <taxon>Viridiplantae</taxon>
        <taxon>Streptophyta</taxon>
        <taxon>Embryophyta</taxon>
        <taxon>Tracheophyta</taxon>
        <taxon>Spermatophyta</taxon>
        <taxon>Magnoliopsida</taxon>
        <taxon>Liliopsida</taxon>
        <taxon>Zingiberales</taxon>
        <taxon>Cannaceae</taxon>
        <taxon>Canna</taxon>
    </lineage>
</organism>
<feature type="transmembrane region" description="Helical" evidence="6">
    <location>
        <begin position="336"/>
        <end position="360"/>
    </location>
</feature>
<evidence type="ECO:0000313" key="10">
    <source>
        <dbReference type="Proteomes" id="UP001327560"/>
    </source>
</evidence>